<dbReference type="Proteomes" id="UP001152320">
    <property type="component" value="Chromosome 13"/>
</dbReference>
<dbReference type="GO" id="GO:0006541">
    <property type="term" value="P:glutamine metabolic process"/>
    <property type="evidence" value="ECO:0007669"/>
    <property type="project" value="TreeGrafter"/>
</dbReference>
<dbReference type="EMBL" id="JAIZAY010000013">
    <property type="protein sequence ID" value="KAJ8030730.1"/>
    <property type="molecule type" value="Genomic_DNA"/>
</dbReference>
<dbReference type="GO" id="GO:0005524">
    <property type="term" value="F:ATP binding"/>
    <property type="evidence" value="ECO:0007669"/>
    <property type="project" value="UniProtKB-KW"/>
</dbReference>
<comment type="caution">
    <text evidence="6">The sequence shown here is derived from an EMBL/GenBank/DDBJ whole genome shotgun (WGS) entry which is preliminary data.</text>
</comment>
<dbReference type="InterPro" id="IPR016185">
    <property type="entry name" value="PreATP-grasp_dom_sf"/>
</dbReference>
<dbReference type="OrthoDB" id="1924069at2759"/>
<accession>A0A9Q1BQ47</accession>
<dbReference type="GO" id="GO:0004088">
    <property type="term" value="F:carbamoyl-phosphate synthase (glutamine-hydrolyzing) activity"/>
    <property type="evidence" value="ECO:0007669"/>
    <property type="project" value="TreeGrafter"/>
</dbReference>
<keyword evidence="7" id="KW-1185">Reference proteome</keyword>
<dbReference type="InterPro" id="IPR036897">
    <property type="entry name" value="CarbamoylP_synth_lsu_oligo_sf"/>
</dbReference>
<keyword evidence="3" id="KW-0067">ATP-binding</keyword>
<dbReference type="InterPro" id="IPR005480">
    <property type="entry name" value="CPSase_lsu_oligo"/>
</dbReference>
<proteinExistence type="predicted"/>
<dbReference type="Pfam" id="PF02786">
    <property type="entry name" value="CPSase_L_D2"/>
    <property type="match status" value="2"/>
</dbReference>
<feature type="domain" description="Carbamoyl-phosphate synthetase large subunit oligomerisation" evidence="5">
    <location>
        <begin position="15"/>
        <end position="101"/>
    </location>
</feature>
<name>A0A9Q1BQ47_HOLLE</name>
<sequence length="352" mass="39178">MASRIQAPHNHISSPTTNLGKLGTDEVSELRKSIDTLTIDKELLQEAKEAGFSDLQISDWLKVSEEARKLQLSHDISPCVKQIDTMAAAYPAKTNYLYCTYNGTIDTMAAEYPAKTNYLYCTYIGTLIIPVYLKLLHGGMTVMVNHNPETVSPDFGECDRLYFEDRSSHEKVCWIFITKRLKARSLNEAVRDAADNCATVFNMENFDPLGVHAGIVGECNIQYALRPNSLEYCIIEVNARFSQSSAHPSKATGQTIDKELLQEAKEAGFSDLQIGDCLKIDTMAAEYPAKTNYLYCTLWLEARSLNEVVRDAADNCATVFNMENFDPLGVHAGGSIVVAPSQTLSNEEYHML</sequence>
<dbReference type="Gene3D" id="3.40.50.20">
    <property type="match status" value="1"/>
</dbReference>
<evidence type="ECO:0000256" key="4">
    <source>
        <dbReference type="SAM" id="MobiDB-lite"/>
    </source>
</evidence>
<dbReference type="AlphaFoldDB" id="A0A9Q1BQ47"/>
<keyword evidence="1" id="KW-0436">Ligase</keyword>
<evidence type="ECO:0000313" key="6">
    <source>
        <dbReference type="EMBL" id="KAJ8030730.1"/>
    </source>
</evidence>
<dbReference type="SUPFAM" id="SSF48108">
    <property type="entry name" value="Carbamoyl phosphate synthetase, large subunit connection domain"/>
    <property type="match status" value="3"/>
</dbReference>
<evidence type="ECO:0000256" key="2">
    <source>
        <dbReference type="ARBA" id="ARBA00022741"/>
    </source>
</evidence>
<dbReference type="InterPro" id="IPR005479">
    <property type="entry name" value="CPAse_ATP-bd"/>
</dbReference>
<gene>
    <name evidence="6" type="ORF">HOLleu_27217</name>
</gene>
<evidence type="ECO:0000256" key="3">
    <source>
        <dbReference type="ARBA" id="ARBA00022840"/>
    </source>
</evidence>
<evidence type="ECO:0000313" key="7">
    <source>
        <dbReference type="Proteomes" id="UP001152320"/>
    </source>
</evidence>
<evidence type="ECO:0000256" key="1">
    <source>
        <dbReference type="ARBA" id="ARBA00022598"/>
    </source>
</evidence>
<dbReference type="PANTHER" id="PTHR11405:SF53">
    <property type="entry name" value="CARBAMOYL-PHOSPHATE SYNTHASE [AMMONIA], MITOCHONDRIAL"/>
    <property type="match status" value="1"/>
</dbReference>
<evidence type="ECO:0000259" key="5">
    <source>
        <dbReference type="SMART" id="SM01096"/>
    </source>
</evidence>
<dbReference type="SMART" id="SM01096">
    <property type="entry name" value="CPSase_L_D3"/>
    <property type="match status" value="1"/>
</dbReference>
<feature type="region of interest" description="Disordered" evidence="4">
    <location>
        <begin position="1"/>
        <end position="20"/>
    </location>
</feature>
<dbReference type="PANTHER" id="PTHR11405">
    <property type="entry name" value="CARBAMOYLTRANSFERASE FAMILY MEMBER"/>
    <property type="match status" value="1"/>
</dbReference>
<reference evidence="6" key="1">
    <citation type="submission" date="2021-10" db="EMBL/GenBank/DDBJ databases">
        <title>Tropical sea cucumber genome reveals ecological adaptation and Cuvierian tubules defense mechanism.</title>
        <authorList>
            <person name="Chen T."/>
        </authorList>
    </citation>
    <scope>NUCLEOTIDE SEQUENCE</scope>
    <source>
        <strain evidence="6">Nanhai2018</strain>
        <tissue evidence="6">Muscle</tissue>
    </source>
</reference>
<dbReference type="SUPFAM" id="SSF52440">
    <property type="entry name" value="PreATP-grasp domain"/>
    <property type="match status" value="1"/>
</dbReference>
<keyword evidence="2" id="KW-0547">Nucleotide-binding</keyword>
<organism evidence="6 7">
    <name type="scientific">Holothuria leucospilota</name>
    <name type="common">Black long sea cucumber</name>
    <name type="synonym">Mertensiothuria leucospilota</name>
    <dbReference type="NCBI Taxonomy" id="206669"/>
    <lineage>
        <taxon>Eukaryota</taxon>
        <taxon>Metazoa</taxon>
        <taxon>Echinodermata</taxon>
        <taxon>Eleutherozoa</taxon>
        <taxon>Echinozoa</taxon>
        <taxon>Holothuroidea</taxon>
        <taxon>Aspidochirotacea</taxon>
        <taxon>Aspidochirotida</taxon>
        <taxon>Holothuriidae</taxon>
        <taxon>Holothuria</taxon>
    </lineage>
</organism>
<dbReference type="Gene3D" id="3.30.470.20">
    <property type="entry name" value="ATP-grasp fold, B domain"/>
    <property type="match status" value="2"/>
</dbReference>
<protein>
    <submittedName>
        <fullName evidence="6">Carbamoyl-phosphate synthase [ammonia], mitochondrial</fullName>
    </submittedName>
</protein>
<dbReference type="Gene3D" id="1.10.1030.10">
    <property type="entry name" value="Carbamoyl-phosphate synthetase, large subunit oligomerisation domain"/>
    <property type="match status" value="2"/>
</dbReference>
<dbReference type="SUPFAM" id="SSF56059">
    <property type="entry name" value="Glutathione synthetase ATP-binding domain-like"/>
    <property type="match status" value="2"/>
</dbReference>
<dbReference type="GO" id="GO:0005737">
    <property type="term" value="C:cytoplasm"/>
    <property type="evidence" value="ECO:0007669"/>
    <property type="project" value="TreeGrafter"/>
</dbReference>